<gene>
    <name evidence="2" type="ORF">E3A20_00050</name>
</gene>
<reference evidence="2 3" key="2">
    <citation type="submission" date="2019-08" db="EMBL/GenBank/DDBJ databases">
        <authorList>
            <person name="Henke P."/>
        </authorList>
    </citation>
    <scope>NUCLEOTIDE SEQUENCE [LARGE SCALE GENOMIC DNA]</scope>
    <source>
        <strain evidence="2">Phe10_nw2017</strain>
    </source>
</reference>
<name>A0A5C6MEH1_9PLAN</name>
<keyword evidence="1" id="KW-0812">Transmembrane</keyword>
<keyword evidence="3" id="KW-1185">Reference proteome</keyword>
<comment type="caution">
    <text evidence="2">The sequence shown here is derived from an EMBL/GenBank/DDBJ whole genome shotgun (WGS) entry which is preliminary data.</text>
</comment>
<reference evidence="2 3" key="1">
    <citation type="submission" date="2019-08" db="EMBL/GenBank/DDBJ databases">
        <title>100 year-old enigma solved: identification of Planctomyces bekefii, the type genus and species of the phylum Planctomycetes.</title>
        <authorList>
            <person name="Svetlana D.N."/>
            <person name="Overmann J."/>
        </authorList>
    </citation>
    <scope>NUCLEOTIDE SEQUENCE [LARGE SCALE GENOMIC DNA]</scope>
    <source>
        <strain evidence="2">Phe10_nw2017</strain>
    </source>
</reference>
<evidence type="ECO:0000313" key="2">
    <source>
        <dbReference type="EMBL" id="TWW12803.1"/>
    </source>
</evidence>
<dbReference type="EMBL" id="SRHE01000001">
    <property type="protein sequence ID" value="TWW12803.1"/>
    <property type="molecule type" value="Genomic_DNA"/>
</dbReference>
<feature type="transmembrane region" description="Helical" evidence="1">
    <location>
        <begin position="300"/>
        <end position="320"/>
    </location>
</feature>
<evidence type="ECO:0000256" key="1">
    <source>
        <dbReference type="SAM" id="Phobius"/>
    </source>
</evidence>
<organism evidence="2 3">
    <name type="scientific">Planctomyces bekefii</name>
    <dbReference type="NCBI Taxonomy" id="1653850"/>
    <lineage>
        <taxon>Bacteria</taxon>
        <taxon>Pseudomonadati</taxon>
        <taxon>Planctomycetota</taxon>
        <taxon>Planctomycetia</taxon>
        <taxon>Planctomycetales</taxon>
        <taxon>Planctomycetaceae</taxon>
        <taxon>Planctomyces</taxon>
    </lineage>
</organism>
<keyword evidence="1" id="KW-1133">Transmembrane helix</keyword>
<keyword evidence="1" id="KW-0472">Membrane</keyword>
<dbReference type="Proteomes" id="UP000321083">
    <property type="component" value="Unassembled WGS sequence"/>
</dbReference>
<evidence type="ECO:0008006" key="4">
    <source>
        <dbReference type="Google" id="ProtNLM"/>
    </source>
</evidence>
<sequence>MNNLGSAFSVADVRKYSGAAVIFLVVLRLGIGWQLLYEGLWKINTQSTPNPWSAEGYLKNAQGPMRDVFRTMAGDPDDKSWLDPDTVSGRWDAWKQRFIRHYDLNESQQGALTRLIDGSSEYAAQLDKLPDGVDFKAAGQDKVIRFDAARKLLLIDGKRHMVPAEKAALEAQIEDRTGPEYDAYRAALNAAYARSSRLSYKERVRAHLMGNPDNAGLIDGRISQIQLYNNMLNRYEEKLAAADLPYQFEHLDRTWSDTRQKASELAGPVIAMDRELQDEAVNLLSVDQLKRGPLQDPLSVLKVVDLMTIAGLAGLGLLLISGLFTRFAAFSAAMMIFGFYLAMPPLPGVPETPGPEHSFIVNKNLIEVLALLALACIPSGMWFGLDSLLATFRVKRALLKGTRRTA</sequence>
<protein>
    <recommendedName>
        <fullName evidence="4">TQO small subunit DoxD domain-containing protein</fullName>
    </recommendedName>
</protein>
<feature type="transmembrane region" description="Helical" evidence="1">
    <location>
        <begin position="364"/>
        <end position="385"/>
    </location>
</feature>
<accession>A0A5C6MEH1</accession>
<evidence type="ECO:0000313" key="3">
    <source>
        <dbReference type="Proteomes" id="UP000321083"/>
    </source>
</evidence>
<feature type="transmembrane region" description="Helical" evidence="1">
    <location>
        <begin position="326"/>
        <end position="343"/>
    </location>
</feature>
<dbReference type="AlphaFoldDB" id="A0A5C6MEH1"/>
<proteinExistence type="predicted"/>